<evidence type="ECO:0000313" key="2">
    <source>
        <dbReference type="EMBL" id="GKV42868.1"/>
    </source>
</evidence>
<accession>A0AAV5M078</accession>
<feature type="region of interest" description="Disordered" evidence="1">
    <location>
        <begin position="69"/>
        <end position="88"/>
    </location>
</feature>
<proteinExistence type="predicted"/>
<organism evidence="2 3">
    <name type="scientific">Rubroshorea leprosula</name>
    <dbReference type="NCBI Taxonomy" id="152421"/>
    <lineage>
        <taxon>Eukaryota</taxon>
        <taxon>Viridiplantae</taxon>
        <taxon>Streptophyta</taxon>
        <taxon>Embryophyta</taxon>
        <taxon>Tracheophyta</taxon>
        <taxon>Spermatophyta</taxon>
        <taxon>Magnoliopsida</taxon>
        <taxon>eudicotyledons</taxon>
        <taxon>Gunneridae</taxon>
        <taxon>Pentapetalae</taxon>
        <taxon>rosids</taxon>
        <taxon>malvids</taxon>
        <taxon>Malvales</taxon>
        <taxon>Dipterocarpaceae</taxon>
        <taxon>Rubroshorea</taxon>
    </lineage>
</organism>
<dbReference type="EMBL" id="BPVZ01000162">
    <property type="protein sequence ID" value="GKV42868.1"/>
    <property type="molecule type" value="Genomic_DNA"/>
</dbReference>
<dbReference type="Proteomes" id="UP001054252">
    <property type="component" value="Unassembled WGS sequence"/>
</dbReference>
<sequence length="167" mass="18053">MEKSSPLCNQTLLPHPLPCARPSPDPLLLHEPAHSCAPPSLHPCCCAEPRSLPYADLAQISSLLRLSLLPHPRPDPPALRPTKPSAPRSRANYASLACLRAIMDSCTPHSCAPTPLCTPSPPPSSAHQAYAQSRASASYSLQPCPCLTYRENTTYHHIPDKIDIISD</sequence>
<reference evidence="2 3" key="1">
    <citation type="journal article" date="2021" name="Commun. Biol.">
        <title>The genome of Shorea leprosula (Dipterocarpaceae) highlights the ecological relevance of drought in aseasonal tropical rainforests.</title>
        <authorList>
            <person name="Ng K.K.S."/>
            <person name="Kobayashi M.J."/>
            <person name="Fawcett J.A."/>
            <person name="Hatakeyama M."/>
            <person name="Paape T."/>
            <person name="Ng C.H."/>
            <person name="Ang C.C."/>
            <person name="Tnah L.H."/>
            <person name="Lee C.T."/>
            <person name="Nishiyama T."/>
            <person name="Sese J."/>
            <person name="O'Brien M.J."/>
            <person name="Copetti D."/>
            <person name="Mohd Noor M.I."/>
            <person name="Ong R.C."/>
            <person name="Putra M."/>
            <person name="Sireger I.Z."/>
            <person name="Indrioko S."/>
            <person name="Kosugi Y."/>
            <person name="Izuno A."/>
            <person name="Isagi Y."/>
            <person name="Lee S.L."/>
            <person name="Shimizu K.K."/>
        </authorList>
    </citation>
    <scope>NUCLEOTIDE SEQUENCE [LARGE SCALE GENOMIC DNA]</scope>
    <source>
        <strain evidence="2">214</strain>
    </source>
</reference>
<name>A0AAV5M078_9ROSI</name>
<evidence type="ECO:0000256" key="1">
    <source>
        <dbReference type="SAM" id="MobiDB-lite"/>
    </source>
</evidence>
<comment type="caution">
    <text evidence="2">The sequence shown here is derived from an EMBL/GenBank/DDBJ whole genome shotgun (WGS) entry which is preliminary data.</text>
</comment>
<evidence type="ECO:0000313" key="3">
    <source>
        <dbReference type="Proteomes" id="UP001054252"/>
    </source>
</evidence>
<gene>
    <name evidence="2" type="ORF">SLEP1_g50231</name>
</gene>
<protein>
    <submittedName>
        <fullName evidence="2">Uncharacterized protein</fullName>
    </submittedName>
</protein>
<keyword evidence="3" id="KW-1185">Reference proteome</keyword>
<dbReference type="AlphaFoldDB" id="A0AAV5M078"/>